<comment type="caution">
    <text evidence="2">The sequence shown here is derived from an EMBL/GenBank/DDBJ whole genome shotgun (WGS) entry which is preliminary data.</text>
</comment>
<evidence type="ECO:0000313" key="3">
    <source>
        <dbReference type="Proteomes" id="UP001295684"/>
    </source>
</evidence>
<dbReference type="EMBL" id="CAMPGE010028471">
    <property type="protein sequence ID" value="CAI2385991.1"/>
    <property type="molecule type" value="Genomic_DNA"/>
</dbReference>
<accession>A0AAD1Y5Z1</accession>
<feature type="compositionally biased region" description="Polar residues" evidence="1">
    <location>
        <begin position="454"/>
        <end position="476"/>
    </location>
</feature>
<feature type="region of interest" description="Disordered" evidence="1">
    <location>
        <begin position="418"/>
        <end position="513"/>
    </location>
</feature>
<reference evidence="2" key="1">
    <citation type="submission" date="2023-07" db="EMBL/GenBank/DDBJ databases">
        <authorList>
            <consortium name="AG Swart"/>
            <person name="Singh M."/>
            <person name="Singh A."/>
            <person name="Seah K."/>
            <person name="Emmerich C."/>
        </authorList>
    </citation>
    <scope>NUCLEOTIDE SEQUENCE</scope>
    <source>
        <strain evidence="2">DP1</strain>
    </source>
</reference>
<dbReference type="Proteomes" id="UP001295684">
    <property type="component" value="Unassembled WGS sequence"/>
</dbReference>
<keyword evidence="3" id="KW-1185">Reference proteome</keyword>
<protein>
    <submittedName>
        <fullName evidence="2">Uncharacterized protein</fullName>
    </submittedName>
</protein>
<feature type="compositionally biased region" description="Basic and acidic residues" evidence="1">
    <location>
        <begin position="504"/>
        <end position="513"/>
    </location>
</feature>
<gene>
    <name evidence="2" type="ORF">ECRASSUSDP1_LOCUS27590</name>
</gene>
<evidence type="ECO:0000256" key="1">
    <source>
        <dbReference type="SAM" id="MobiDB-lite"/>
    </source>
</evidence>
<feature type="compositionally biased region" description="Polar residues" evidence="1">
    <location>
        <begin position="592"/>
        <end position="608"/>
    </location>
</feature>
<evidence type="ECO:0000313" key="2">
    <source>
        <dbReference type="EMBL" id="CAI2385991.1"/>
    </source>
</evidence>
<organism evidence="2 3">
    <name type="scientific">Euplotes crassus</name>
    <dbReference type="NCBI Taxonomy" id="5936"/>
    <lineage>
        <taxon>Eukaryota</taxon>
        <taxon>Sar</taxon>
        <taxon>Alveolata</taxon>
        <taxon>Ciliophora</taxon>
        <taxon>Intramacronucleata</taxon>
        <taxon>Spirotrichea</taxon>
        <taxon>Hypotrichia</taxon>
        <taxon>Euplotida</taxon>
        <taxon>Euplotidae</taxon>
        <taxon>Moneuplotes</taxon>
    </lineage>
</organism>
<feature type="region of interest" description="Disordered" evidence="1">
    <location>
        <begin position="549"/>
        <end position="616"/>
    </location>
</feature>
<feature type="compositionally biased region" description="Acidic residues" evidence="1">
    <location>
        <begin position="480"/>
        <end position="489"/>
    </location>
</feature>
<name>A0AAD1Y5Z1_EUPCR</name>
<sequence>METIRAFLVGILSLTCLLSHFSEFDGDSGLFLQIIGYVGSSNITYSVLVLLLYDPVKEHLHRLVIGGEVVSCPRRKFILQEKHQWITNSHKEAMMMHSSKGMKSPMFIVETLNQVYHQPGKTSRREKKEDSQFKILAMSISKLIADLKSKSDYVGSKKACSLTSPCYVQLLKNLELILNNFAEQRCSTKASSEDLSSMSKDDIEALMLKYYNMLIKGIEDIQPEKTRQKVRKDYSFSSLVETYNQQNTEEADVMKIQLKTSDQQRSRKHSIQGRQRSQFNRIKERNSCKRKTSLFSKASNLGMASPEESVSDDSGEEMIKCIPIQDYPDNISKPRNMRKGTSINTCNFNAHDTKLSKIESQRDENLTSRSDKNKMATLDKSRLAPRLKNLTELSLCNSSSSEEELEILQLNSEKSEIEHSKGCGKHPQIKRIEDQFLGNRSQRKQKSEKRAEYSQFSPRYFSKSQINSSKNDNILNSDREESEEEEDDQNFNQNQPDEANLGVRLKDSDRESYEECKNIVGDLKKLSAEESNSPKLKIVNFDQVCDKNSLIAQPSNPNSSPPLNTPMPEPPPHIPTTPQDFLEFSSQEEESGPSSLSHKISLSKTTAPPSKFQIPL</sequence>
<proteinExistence type="predicted"/>
<dbReference type="AlphaFoldDB" id="A0AAD1Y5Z1"/>
<feature type="compositionally biased region" description="Pro residues" evidence="1">
    <location>
        <begin position="559"/>
        <end position="575"/>
    </location>
</feature>